<reference evidence="1" key="1">
    <citation type="submission" date="2021-03" db="EMBL/GenBank/DDBJ databases">
        <title>Draft genome sequence of rust myrtle Austropuccinia psidii MF-1, a brazilian biotype.</title>
        <authorList>
            <person name="Quecine M.C."/>
            <person name="Pachon D.M.R."/>
            <person name="Bonatelli M.L."/>
            <person name="Correr F.H."/>
            <person name="Franceschini L.M."/>
            <person name="Leite T.F."/>
            <person name="Margarido G.R.A."/>
            <person name="Almeida C.A."/>
            <person name="Ferrarezi J.A."/>
            <person name="Labate C.A."/>
        </authorList>
    </citation>
    <scope>NUCLEOTIDE SEQUENCE</scope>
    <source>
        <strain evidence="1">MF-1</strain>
    </source>
</reference>
<accession>A0A9Q3H3G7</accession>
<dbReference type="GO" id="GO:0003676">
    <property type="term" value="F:nucleic acid binding"/>
    <property type="evidence" value="ECO:0007669"/>
    <property type="project" value="InterPro"/>
</dbReference>
<proteinExistence type="predicted"/>
<sequence>MEPLVLFPLEPWAQSHNPPLNCNMPKEEAIPIVTSQLKEVFREGTAIYFTDGSFSIDNTGAAAVEVNGSKRGIKELAPKNIAKAQMELEGIKLALQDLLSRTAWDHKLQRLIIFSDSQGMLKKVSYPIQLTGAQQNSIGVLPPSLFPFWKVQSGHGMVPGPQQHYPQQSNGQYCRGSKF</sequence>
<dbReference type="SUPFAM" id="SSF53098">
    <property type="entry name" value="Ribonuclease H-like"/>
    <property type="match status" value="1"/>
</dbReference>
<evidence type="ECO:0008006" key="3">
    <source>
        <dbReference type="Google" id="ProtNLM"/>
    </source>
</evidence>
<dbReference type="Gene3D" id="3.30.420.10">
    <property type="entry name" value="Ribonuclease H-like superfamily/Ribonuclease H"/>
    <property type="match status" value="1"/>
</dbReference>
<dbReference type="Proteomes" id="UP000765509">
    <property type="component" value="Unassembled WGS sequence"/>
</dbReference>
<evidence type="ECO:0000313" key="2">
    <source>
        <dbReference type="Proteomes" id="UP000765509"/>
    </source>
</evidence>
<dbReference type="AlphaFoldDB" id="A0A9Q3H3G7"/>
<comment type="caution">
    <text evidence="1">The sequence shown here is derived from an EMBL/GenBank/DDBJ whole genome shotgun (WGS) entry which is preliminary data.</text>
</comment>
<dbReference type="EMBL" id="AVOT02009389">
    <property type="protein sequence ID" value="MBW0487990.1"/>
    <property type="molecule type" value="Genomic_DNA"/>
</dbReference>
<dbReference type="InterPro" id="IPR036397">
    <property type="entry name" value="RNaseH_sf"/>
</dbReference>
<evidence type="ECO:0000313" key="1">
    <source>
        <dbReference type="EMBL" id="MBW0487990.1"/>
    </source>
</evidence>
<dbReference type="InterPro" id="IPR012337">
    <property type="entry name" value="RNaseH-like_sf"/>
</dbReference>
<keyword evidence="2" id="KW-1185">Reference proteome</keyword>
<organism evidence="1 2">
    <name type="scientific">Austropuccinia psidii MF-1</name>
    <dbReference type="NCBI Taxonomy" id="1389203"/>
    <lineage>
        <taxon>Eukaryota</taxon>
        <taxon>Fungi</taxon>
        <taxon>Dikarya</taxon>
        <taxon>Basidiomycota</taxon>
        <taxon>Pucciniomycotina</taxon>
        <taxon>Pucciniomycetes</taxon>
        <taxon>Pucciniales</taxon>
        <taxon>Sphaerophragmiaceae</taxon>
        <taxon>Austropuccinia</taxon>
    </lineage>
</organism>
<protein>
    <recommendedName>
        <fullName evidence="3">RNase H type-1 domain-containing protein</fullName>
    </recommendedName>
</protein>
<name>A0A9Q3H3G7_9BASI</name>
<gene>
    <name evidence="1" type="ORF">O181_027705</name>
</gene>